<feature type="transmembrane region" description="Helical" evidence="7">
    <location>
        <begin position="206"/>
        <end position="227"/>
    </location>
</feature>
<feature type="transmembrane region" description="Helical" evidence="7">
    <location>
        <begin position="172"/>
        <end position="194"/>
    </location>
</feature>
<feature type="transmembrane region" description="Helical" evidence="7">
    <location>
        <begin position="47"/>
        <end position="68"/>
    </location>
</feature>
<feature type="region of interest" description="Disordered" evidence="6">
    <location>
        <begin position="329"/>
        <end position="381"/>
    </location>
</feature>
<gene>
    <name evidence="9" type="ORF">DM02DRAFT_588817</name>
</gene>
<comment type="similarity">
    <text evidence="5">Belongs to the SAT4 family.</text>
</comment>
<feature type="region of interest" description="Disordered" evidence="6">
    <location>
        <begin position="285"/>
        <end position="309"/>
    </location>
</feature>
<evidence type="ECO:0000256" key="6">
    <source>
        <dbReference type="SAM" id="MobiDB-lite"/>
    </source>
</evidence>
<reference evidence="9 10" key="1">
    <citation type="journal article" date="2018" name="Sci. Rep.">
        <title>Comparative genomics provides insights into the lifestyle and reveals functional heterogeneity of dark septate endophytic fungi.</title>
        <authorList>
            <person name="Knapp D.G."/>
            <person name="Nemeth J.B."/>
            <person name="Barry K."/>
            <person name="Hainaut M."/>
            <person name="Henrissat B."/>
            <person name="Johnson J."/>
            <person name="Kuo A."/>
            <person name="Lim J.H.P."/>
            <person name="Lipzen A."/>
            <person name="Nolan M."/>
            <person name="Ohm R.A."/>
            <person name="Tamas L."/>
            <person name="Grigoriev I.V."/>
            <person name="Spatafora J.W."/>
            <person name="Nagy L.G."/>
            <person name="Kovacs G.M."/>
        </authorList>
    </citation>
    <scope>NUCLEOTIDE SEQUENCE [LARGE SCALE GENOMIC DNA]</scope>
    <source>
        <strain evidence="9 10">DSE2036</strain>
    </source>
</reference>
<name>A0A2V1DY64_9PLEO</name>
<dbReference type="Proteomes" id="UP000244855">
    <property type="component" value="Unassembled WGS sequence"/>
</dbReference>
<proteinExistence type="inferred from homology"/>
<keyword evidence="3 7" id="KW-1133">Transmembrane helix</keyword>
<evidence type="ECO:0000256" key="5">
    <source>
        <dbReference type="ARBA" id="ARBA00038359"/>
    </source>
</evidence>
<protein>
    <recommendedName>
        <fullName evidence="8">Rhodopsin domain-containing protein</fullName>
    </recommendedName>
</protein>
<feature type="compositionally biased region" description="Basic and acidic residues" evidence="6">
    <location>
        <begin position="355"/>
        <end position="369"/>
    </location>
</feature>
<sequence length="381" mass="43151">MDSSQQNHAGQFDVYLTISFTFAAATISLILRIVARRLIKLTFCYDDAFVFIAYFFAAVWAGLLFYWLQNGLGLLLVDIDLPTEKALEISRFVHWSGEIVYASSLAFSRLSILGFYWRIFKNSSIKIPIQVLAFATALWLVLRTFLAVFHCVPIEKFWRPSLLGRCDINDNTLFVATAIIHLIFDLQILLLPVVEVSRLQLPKAQRVGIITMFGFGVFVCVSSIMVMIQSRKYDAKSPELPWITAPIFTWVTAEINFSLISACLPTLRPIYQLIIGRPLRTASCQAAPWPHSQPRPDPQKSGSPYDESVQRPYSSLAIDFSALSRTHPHRIHSQRLRPYSSRVPDVLPADPSPPKGDEEQFVSEKKDAIRISAHGEWTEKS</sequence>
<feature type="transmembrane region" description="Helical" evidence="7">
    <location>
        <begin position="12"/>
        <end position="35"/>
    </location>
</feature>
<accession>A0A2V1DY64</accession>
<keyword evidence="2 7" id="KW-0812">Transmembrane</keyword>
<feature type="domain" description="Rhodopsin" evidence="8">
    <location>
        <begin position="31"/>
        <end position="272"/>
    </location>
</feature>
<evidence type="ECO:0000256" key="3">
    <source>
        <dbReference type="ARBA" id="ARBA00022989"/>
    </source>
</evidence>
<dbReference type="PANTHER" id="PTHR33048:SF47">
    <property type="entry name" value="INTEGRAL MEMBRANE PROTEIN-RELATED"/>
    <property type="match status" value="1"/>
</dbReference>
<feature type="transmembrane region" description="Helical" evidence="7">
    <location>
        <begin position="99"/>
        <end position="119"/>
    </location>
</feature>
<evidence type="ECO:0000256" key="1">
    <source>
        <dbReference type="ARBA" id="ARBA00004141"/>
    </source>
</evidence>
<feature type="transmembrane region" description="Helical" evidence="7">
    <location>
        <begin position="131"/>
        <end position="152"/>
    </location>
</feature>
<dbReference type="EMBL" id="KZ805338">
    <property type="protein sequence ID" value="PVI02842.1"/>
    <property type="molecule type" value="Genomic_DNA"/>
</dbReference>
<dbReference type="InterPro" id="IPR049326">
    <property type="entry name" value="Rhodopsin_dom_fungi"/>
</dbReference>
<dbReference type="OrthoDB" id="5421689at2759"/>
<evidence type="ECO:0000256" key="4">
    <source>
        <dbReference type="ARBA" id="ARBA00023136"/>
    </source>
</evidence>
<evidence type="ECO:0000256" key="7">
    <source>
        <dbReference type="SAM" id="Phobius"/>
    </source>
</evidence>
<evidence type="ECO:0000313" key="9">
    <source>
        <dbReference type="EMBL" id="PVI02842.1"/>
    </source>
</evidence>
<dbReference type="PANTHER" id="PTHR33048">
    <property type="entry name" value="PTH11-LIKE INTEGRAL MEMBRANE PROTEIN (AFU_ORTHOLOGUE AFUA_5G11245)"/>
    <property type="match status" value="1"/>
</dbReference>
<evidence type="ECO:0000313" key="10">
    <source>
        <dbReference type="Proteomes" id="UP000244855"/>
    </source>
</evidence>
<dbReference type="GO" id="GO:0016020">
    <property type="term" value="C:membrane"/>
    <property type="evidence" value="ECO:0007669"/>
    <property type="project" value="UniProtKB-SubCell"/>
</dbReference>
<keyword evidence="4 7" id="KW-0472">Membrane</keyword>
<comment type="subcellular location">
    <subcellularLocation>
        <location evidence="1">Membrane</location>
        <topology evidence="1">Multi-pass membrane protein</topology>
    </subcellularLocation>
</comment>
<evidence type="ECO:0000256" key="2">
    <source>
        <dbReference type="ARBA" id="ARBA00022692"/>
    </source>
</evidence>
<dbReference type="InterPro" id="IPR052337">
    <property type="entry name" value="SAT4-like"/>
</dbReference>
<keyword evidence="10" id="KW-1185">Reference proteome</keyword>
<dbReference type="Pfam" id="PF20684">
    <property type="entry name" value="Fung_rhodopsin"/>
    <property type="match status" value="1"/>
</dbReference>
<feature type="transmembrane region" description="Helical" evidence="7">
    <location>
        <begin position="247"/>
        <end position="267"/>
    </location>
</feature>
<evidence type="ECO:0000259" key="8">
    <source>
        <dbReference type="Pfam" id="PF20684"/>
    </source>
</evidence>
<organism evidence="9 10">
    <name type="scientific">Periconia macrospinosa</name>
    <dbReference type="NCBI Taxonomy" id="97972"/>
    <lineage>
        <taxon>Eukaryota</taxon>
        <taxon>Fungi</taxon>
        <taxon>Dikarya</taxon>
        <taxon>Ascomycota</taxon>
        <taxon>Pezizomycotina</taxon>
        <taxon>Dothideomycetes</taxon>
        <taxon>Pleosporomycetidae</taxon>
        <taxon>Pleosporales</taxon>
        <taxon>Massarineae</taxon>
        <taxon>Periconiaceae</taxon>
        <taxon>Periconia</taxon>
    </lineage>
</organism>
<dbReference type="AlphaFoldDB" id="A0A2V1DY64"/>